<dbReference type="PROSITE" id="PS00913">
    <property type="entry name" value="ADH_IRON_1"/>
    <property type="match status" value="1"/>
</dbReference>
<keyword evidence="2" id="KW-0479">Metal-binding</keyword>
<evidence type="ECO:0000256" key="5">
    <source>
        <dbReference type="ARBA" id="ARBA00037918"/>
    </source>
</evidence>
<evidence type="ECO:0000313" key="10">
    <source>
        <dbReference type="EMBL" id="MEE6701055.1"/>
    </source>
</evidence>
<dbReference type="CDD" id="cd08170">
    <property type="entry name" value="GlyDH"/>
    <property type="match status" value="1"/>
</dbReference>
<dbReference type="SUPFAM" id="SSF56796">
    <property type="entry name" value="Dehydroquinate synthase-like"/>
    <property type="match status" value="1"/>
</dbReference>
<protein>
    <recommendedName>
        <fullName evidence="7">Glycerol dehydrogenase</fullName>
        <ecNumber evidence="6">1.1.1.6</ecNumber>
    </recommendedName>
</protein>
<evidence type="ECO:0000313" key="11">
    <source>
        <dbReference type="Proteomes" id="UP001335665"/>
    </source>
</evidence>
<dbReference type="NCBIfam" id="NF006941">
    <property type="entry name" value="PRK09423.1"/>
    <property type="match status" value="1"/>
</dbReference>
<dbReference type="Pfam" id="PF00465">
    <property type="entry name" value="Fe-ADH"/>
    <property type="match status" value="1"/>
</dbReference>
<evidence type="ECO:0000259" key="9">
    <source>
        <dbReference type="Pfam" id="PF00465"/>
    </source>
</evidence>
<comment type="pathway">
    <text evidence="5">Polyol metabolism; glycerol fermentation; glycerone phosphate from glycerol (oxidative route): step 1/2.</text>
</comment>
<dbReference type="PANTHER" id="PTHR43616:SF5">
    <property type="entry name" value="GLYCEROL DEHYDROGENASE 1"/>
    <property type="match status" value="1"/>
</dbReference>
<dbReference type="InterPro" id="IPR001670">
    <property type="entry name" value="ADH_Fe/GldA"/>
</dbReference>
<dbReference type="RefSeq" id="WP_331191778.1">
    <property type="nucleotide sequence ID" value="NZ_JAQSEN010000008.1"/>
</dbReference>
<organism evidence="10 11">
    <name type="scientific">Limosilactobacillus pontis</name>
    <dbReference type="NCBI Taxonomy" id="35787"/>
    <lineage>
        <taxon>Bacteria</taxon>
        <taxon>Bacillati</taxon>
        <taxon>Bacillota</taxon>
        <taxon>Bacilli</taxon>
        <taxon>Lactobacillales</taxon>
        <taxon>Lactobacillaceae</taxon>
        <taxon>Limosilactobacillus</taxon>
    </lineage>
</organism>
<evidence type="ECO:0000256" key="8">
    <source>
        <dbReference type="ARBA" id="ARBA00049006"/>
    </source>
</evidence>
<dbReference type="InterPro" id="IPR016205">
    <property type="entry name" value="Glycerol_DH"/>
</dbReference>
<proteinExistence type="inferred from homology"/>
<reference evidence="10 11" key="1">
    <citation type="submission" date="2023-02" db="EMBL/GenBank/DDBJ databases">
        <title>The predominant lactic acid bacteria and yeasts involved in the spontaneous fermentation of millet during the production of the traditional porridge Hausa koko in Ghana.</title>
        <authorList>
            <person name="Atter A."/>
            <person name="Diaz M."/>
        </authorList>
    </citation>
    <scope>NUCLEOTIDE SEQUENCE [LARGE SCALE GENOMIC DNA]</scope>
    <source>
        <strain evidence="10 11">FI11552</strain>
    </source>
</reference>
<name>A0ABU7SSK5_9LACO</name>
<dbReference type="Proteomes" id="UP001335665">
    <property type="component" value="Unassembled WGS sequence"/>
</dbReference>
<evidence type="ECO:0000256" key="2">
    <source>
        <dbReference type="ARBA" id="ARBA00022723"/>
    </source>
</evidence>
<sequence>MIKEFASPSSYVQGKGVLLKSDPYLKGFGKKPLLLTDDSVYKIVGEKLENYLKDNGYDVDLVKFNGESSTNEIDRISEIGKRDQVTVIYGLGGGKTSDSAKAVADNLNLPVVIMPTLASTDAPCSRLSVIYTDDGSFDHYRFYPHNPDLVLVDSQVIAGAPAGLLIAGIADALATNVEAQAVAQAGADTMLNEKQTLVGNAIAQKCEDTLFKYAHLAVTDVKKHVVTSALEKIIEANTLMSGLGFESGGLSGAHAIHDGLTTLEETHDLTHGQKVAYGTLTQLMLEGASQERYDKYFKLILSLGLPTTLDDLHLADASDEELLSAAKAACSENDTISRLPFAVEPDDVAQAFQAVDAYTKDYLAAHKG</sequence>
<dbReference type="Gene3D" id="3.40.50.1970">
    <property type="match status" value="1"/>
</dbReference>
<accession>A0ABU7SSK5</accession>
<dbReference type="EC" id="1.1.1.6" evidence="6"/>
<keyword evidence="4" id="KW-0520">NAD</keyword>
<dbReference type="PANTHER" id="PTHR43616">
    <property type="entry name" value="GLYCEROL DEHYDROGENASE"/>
    <property type="match status" value="1"/>
</dbReference>
<dbReference type="EMBL" id="JAQSFA010000008">
    <property type="protein sequence ID" value="MEE6701055.1"/>
    <property type="molecule type" value="Genomic_DNA"/>
</dbReference>
<comment type="similarity">
    <text evidence="1">Belongs to the iron-containing alcohol dehydrogenase family.</text>
</comment>
<evidence type="ECO:0000256" key="7">
    <source>
        <dbReference type="ARBA" id="ARBA00040132"/>
    </source>
</evidence>
<dbReference type="Gene3D" id="1.20.1090.10">
    <property type="entry name" value="Dehydroquinate synthase-like - alpha domain"/>
    <property type="match status" value="1"/>
</dbReference>
<dbReference type="PIRSF" id="PIRSF000112">
    <property type="entry name" value="Glycerol_dehydrogenase"/>
    <property type="match status" value="1"/>
</dbReference>
<evidence type="ECO:0000256" key="1">
    <source>
        <dbReference type="ARBA" id="ARBA00007358"/>
    </source>
</evidence>
<dbReference type="InterPro" id="IPR018211">
    <property type="entry name" value="ADH_Fe_CS"/>
</dbReference>
<evidence type="ECO:0000256" key="6">
    <source>
        <dbReference type="ARBA" id="ARBA00039147"/>
    </source>
</evidence>
<evidence type="ECO:0000256" key="3">
    <source>
        <dbReference type="ARBA" id="ARBA00023002"/>
    </source>
</evidence>
<evidence type="ECO:0000256" key="4">
    <source>
        <dbReference type="ARBA" id="ARBA00023027"/>
    </source>
</evidence>
<keyword evidence="11" id="KW-1185">Reference proteome</keyword>
<gene>
    <name evidence="10" type="ORF">PS396_04505</name>
</gene>
<feature type="domain" description="Alcohol dehydrogenase iron-type/glycerol dehydrogenase GldA" evidence="9">
    <location>
        <begin position="8"/>
        <end position="153"/>
    </location>
</feature>
<keyword evidence="3" id="KW-0560">Oxidoreductase</keyword>
<comment type="catalytic activity">
    <reaction evidence="8">
        <text>glycerol + NAD(+) = dihydroxyacetone + NADH + H(+)</text>
        <dbReference type="Rhea" id="RHEA:13769"/>
        <dbReference type="ChEBI" id="CHEBI:15378"/>
        <dbReference type="ChEBI" id="CHEBI:16016"/>
        <dbReference type="ChEBI" id="CHEBI:17754"/>
        <dbReference type="ChEBI" id="CHEBI:57540"/>
        <dbReference type="ChEBI" id="CHEBI:57945"/>
        <dbReference type="EC" id="1.1.1.6"/>
    </reaction>
</comment>
<comment type="caution">
    <text evidence="10">The sequence shown here is derived from an EMBL/GenBank/DDBJ whole genome shotgun (WGS) entry which is preliminary data.</text>
</comment>